<evidence type="ECO:0000313" key="1">
    <source>
        <dbReference type="EMBL" id="EHH13542.1"/>
    </source>
</evidence>
<dbReference type="AlphaFoldDB" id="G6Y3Z5"/>
<dbReference type="Pfam" id="PF13565">
    <property type="entry name" value="HTH_32"/>
    <property type="match status" value="1"/>
</dbReference>
<gene>
    <name evidence="1" type="ORF">MEA186_03239</name>
</gene>
<keyword evidence="2" id="KW-1185">Reference proteome</keyword>
<sequence>MSAKIVARWVERFKADGRAGMADRSSRPRKLYRPTEAATVERIVALRRQRLTGKHIAVAVGVSPAPSAGC</sequence>
<organism evidence="1 2">
    <name type="scientific">Mesorhizobium amorphae CCNWGS0123</name>
    <dbReference type="NCBI Taxonomy" id="1082933"/>
    <lineage>
        <taxon>Bacteria</taxon>
        <taxon>Pseudomonadati</taxon>
        <taxon>Pseudomonadota</taxon>
        <taxon>Alphaproteobacteria</taxon>
        <taxon>Hyphomicrobiales</taxon>
        <taxon>Phyllobacteriaceae</taxon>
        <taxon>Mesorhizobium</taxon>
    </lineage>
</organism>
<protein>
    <submittedName>
        <fullName evidence="1">Putative insertion sequence transposase protein</fullName>
    </submittedName>
</protein>
<dbReference type="Proteomes" id="UP000002949">
    <property type="component" value="Unassembled WGS sequence"/>
</dbReference>
<evidence type="ECO:0000313" key="2">
    <source>
        <dbReference type="Proteomes" id="UP000002949"/>
    </source>
</evidence>
<reference evidence="1 2" key="1">
    <citation type="journal article" date="2012" name="J. Bacteriol.">
        <title>Draft Genome Sequence of Plant Growth-Promoting Rhizobium Mesorhizobium amorphae, Isolated from Zinc-Lead Mine Tailings.</title>
        <authorList>
            <person name="Hao X."/>
            <person name="Lin Y."/>
            <person name="Johnstone L."/>
            <person name="Baltrus D.A."/>
            <person name="Miller S.J."/>
            <person name="Wei G."/>
            <person name="Rensing C."/>
        </authorList>
    </citation>
    <scope>NUCLEOTIDE SEQUENCE [LARGE SCALE GENOMIC DNA]</scope>
    <source>
        <strain evidence="1 2">CCNWGS0123</strain>
    </source>
</reference>
<name>G6Y3Z5_9HYPH</name>
<accession>G6Y3Z5</accession>
<dbReference type="EMBL" id="AGSN01000042">
    <property type="protein sequence ID" value="EHH13542.1"/>
    <property type="molecule type" value="Genomic_DNA"/>
</dbReference>
<dbReference type="eggNOG" id="COG3415">
    <property type="taxonomic scope" value="Bacteria"/>
</dbReference>
<proteinExistence type="predicted"/>
<dbReference type="PATRIC" id="fig|1082933.3.peg.586"/>